<evidence type="ECO:0000259" key="1">
    <source>
        <dbReference type="Pfam" id="PF15633"/>
    </source>
</evidence>
<dbReference type="Proteomes" id="UP000318571">
    <property type="component" value="Chromosome 6"/>
</dbReference>
<dbReference type="Pfam" id="PF15633">
    <property type="entry name" value="Tox-ART-HYD1"/>
    <property type="match status" value="1"/>
</dbReference>
<comment type="caution">
    <text evidence="2">The sequence shown here is derived from an EMBL/GenBank/DDBJ whole genome shotgun (WGS) entry which is preliminary data.</text>
</comment>
<gene>
    <name evidence="2" type="ORF">TCAL_09045</name>
</gene>
<evidence type="ECO:0000313" key="3">
    <source>
        <dbReference type="Proteomes" id="UP000318571"/>
    </source>
</evidence>
<reference evidence="2 3" key="1">
    <citation type="journal article" date="2018" name="Nat. Ecol. Evol.">
        <title>Genomic signatures of mitonuclear coevolution across populations of Tigriopus californicus.</title>
        <authorList>
            <person name="Barreto F.S."/>
            <person name="Watson E.T."/>
            <person name="Lima T.G."/>
            <person name="Willett C.S."/>
            <person name="Edmands S."/>
            <person name="Li W."/>
            <person name="Burton R.S."/>
        </authorList>
    </citation>
    <scope>NUCLEOTIDE SEQUENCE [LARGE SCALE GENOMIC DNA]</scope>
    <source>
        <strain evidence="2 3">San Diego</strain>
    </source>
</reference>
<dbReference type="InterPro" id="IPR028920">
    <property type="entry name" value="Tox-ART-HYD1_dom"/>
</dbReference>
<dbReference type="AlphaFoldDB" id="A0A553PN84"/>
<evidence type="ECO:0000313" key="2">
    <source>
        <dbReference type="EMBL" id="TRY79137.1"/>
    </source>
</evidence>
<dbReference type="EMBL" id="VCGU01000002">
    <property type="protein sequence ID" value="TRY79137.1"/>
    <property type="molecule type" value="Genomic_DNA"/>
</dbReference>
<dbReference type="OrthoDB" id="10067015at2759"/>
<organism evidence="2 3">
    <name type="scientific">Tigriopus californicus</name>
    <name type="common">Marine copepod</name>
    <dbReference type="NCBI Taxonomy" id="6832"/>
    <lineage>
        <taxon>Eukaryota</taxon>
        <taxon>Metazoa</taxon>
        <taxon>Ecdysozoa</taxon>
        <taxon>Arthropoda</taxon>
        <taxon>Crustacea</taxon>
        <taxon>Multicrustacea</taxon>
        <taxon>Hexanauplia</taxon>
        <taxon>Copepoda</taxon>
        <taxon>Harpacticoida</taxon>
        <taxon>Harpacticidae</taxon>
        <taxon>Tigriopus</taxon>
    </lineage>
</organism>
<dbReference type="OMA" id="PVKHETR"/>
<feature type="domain" description="Tox-ART-HYD1" evidence="1">
    <location>
        <begin position="10"/>
        <end position="114"/>
    </location>
</feature>
<protein>
    <recommendedName>
        <fullName evidence="1">Tox-ART-HYD1 domain-containing protein</fullName>
    </recommendedName>
</protein>
<sequence length="140" mass="15529">MSSKKNGTFYHYTDNNGGEKIMASGSINSSIKSQGGRDAVLGNGVYLTSIAPKKRTEHIAANNWSNGKSRAIKDGKLDNAVKVKLTDTAMKNLTRDTGGRDVHLYRSNNGLDLNDKSVVQNYSVFDRVPQRIKRQQRENK</sequence>
<accession>A0A553PN84</accession>
<proteinExistence type="predicted"/>
<keyword evidence="3" id="KW-1185">Reference proteome</keyword>
<name>A0A553PN84_TIGCA</name>